<evidence type="ECO:0000313" key="1">
    <source>
        <dbReference type="EMBL" id="NKC32044.1"/>
    </source>
</evidence>
<protein>
    <submittedName>
        <fullName evidence="1">Uncharacterized protein</fullName>
    </submittedName>
</protein>
<gene>
    <name evidence="1" type="ORF">HEQ75_14355</name>
</gene>
<accession>A0ABX1E4B3</accession>
<evidence type="ECO:0000313" key="2">
    <source>
        <dbReference type="Proteomes" id="UP000787635"/>
    </source>
</evidence>
<proteinExistence type="predicted"/>
<dbReference type="EMBL" id="JAAVNE010000021">
    <property type="protein sequence ID" value="NKC32044.1"/>
    <property type="molecule type" value="Genomic_DNA"/>
</dbReference>
<dbReference type="RefSeq" id="WP_168031701.1">
    <property type="nucleotide sequence ID" value="NZ_JAAVNE010000021.1"/>
</dbReference>
<reference evidence="1 2" key="1">
    <citation type="submission" date="2020-03" db="EMBL/GenBank/DDBJ databases">
        <title>Roseomonas selenitidurans sp. nov. isolated from urban soil.</title>
        <authorList>
            <person name="Liu H."/>
        </authorList>
    </citation>
    <scope>NUCLEOTIDE SEQUENCE [LARGE SCALE GENOMIC DNA]</scope>
    <source>
        <strain evidence="1 2">BU-1</strain>
    </source>
</reference>
<comment type="caution">
    <text evidence="1">The sequence shown here is derived from an EMBL/GenBank/DDBJ whole genome shotgun (WGS) entry which is preliminary data.</text>
</comment>
<keyword evidence="2" id="KW-1185">Reference proteome</keyword>
<sequence length="263" mass="28485">MTKTNITKAAKANQSNLDPLAFIDRVRVAQDEWNEKMFQGTNARLLSMLADCHAVHDALTAAGVSKRKAFTAKLAKEGLTYKEGVHLSTKIVHYVFRMKNARTTAYARVLRAAISNKVEAEKLSAWVTAQGGIEAVRRHSADKTSPAKVARELGKRAQDTLAQVTAEAVLKEVPQSLVPSNSEEHELSVALVRMNAKTKKLEVVWGSNTASVVRLVLDAVGKDVIAKHGDAKAAQDAEAALEHSQQTIENAVNGNMPSQQQAA</sequence>
<name>A0ABX1E4B3_9PROT</name>
<dbReference type="Proteomes" id="UP000787635">
    <property type="component" value="Unassembled WGS sequence"/>
</dbReference>
<organism evidence="1 2">
    <name type="scientific">Falsiroseomonas selenitidurans</name>
    <dbReference type="NCBI Taxonomy" id="2716335"/>
    <lineage>
        <taxon>Bacteria</taxon>
        <taxon>Pseudomonadati</taxon>
        <taxon>Pseudomonadota</taxon>
        <taxon>Alphaproteobacteria</taxon>
        <taxon>Acetobacterales</taxon>
        <taxon>Roseomonadaceae</taxon>
        <taxon>Falsiroseomonas</taxon>
    </lineage>
</organism>